<dbReference type="PANTHER" id="PTHR46401:SF2">
    <property type="entry name" value="GLYCOSYLTRANSFERASE WBBK-RELATED"/>
    <property type="match status" value="1"/>
</dbReference>
<dbReference type="SUPFAM" id="SSF53756">
    <property type="entry name" value="UDP-Glycosyltransferase/glycogen phosphorylase"/>
    <property type="match status" value="1"/>
</dbReference>
<gene>
    <name evidence="2" type="ORF">BCF53_10439</name>
</gene>
<evidence type="ECO:0000313" key="2">
    <source>
        <dbReference type="EMBL" id="TCS41935.1"/>
    </source>
</evidence>
<dbReference type="CDD" id="cd03801">
    <property type="entry name" value="GT4_PimA-like"/>
    <property type="match status" value="1"/>
</dbReference>
<evidence type="ECO:0000313" key="3">
    <source>
        <dbReference type="Proteomes" id="UP000295793"/>
    </source>
</evidence>
<dbReference type="EMBL" id="SLZR01000004">
    <property type="protein sequence ID" value="TCS41935.1"/>
    <property type="molecule type" value="Genomic_DNA"/>
</dbReference>
<sequence>MLVSLERIGKAQLFFRLECTSEGEAEFVLHSSSAQVAAKKVRYQPGYNWFTLTIPPLFVTDAREHYCLDMGRLKPLRLWQGDVQLVKTQYLAGAKACAVYQNPASYTASVGEQARPTILMIDHQTPTPDKDAGSYAAINEIKLIQSLGFNVKFLPLDLAFSLKYTRSMQAMGVQVCYQPFYTSVNHAVLDGLENIAGVYITRFHVAQQVLPLIRKAMPGLPVIFNNADLHFLRELRGLLSSGAGTMQSVMYAKTAELEVMRQVDAILSYSDAEHAVIASHIHEQEKIFKCPWVLQIKAEVTPFEQRNGIAFLAGFRHLPNVEALIFFAEQVMPLLTENQPNLKLYIYGSHMPEQIAALRSKNIEPVGYVESLDEVYANHRVFVAPLISGAGVKGKVLESMAYGLPTVLSPVAAEGTGLTHGISTMVAKNPSQWADFISELYHNKSLWNRLSGNSQILAAEHYSFEHGQEQMRAVFNFVGIDYK</sequence>
<dbReference type="Proteomes" id="UP000295793">
    <property type="component" value="Unassembled WGS sequence"/>
</dbReference>
<evidence type="ECO:0000256" key="1">
    <source>
        <dbReference type="ARBA" id="ARBA00022679"/>
    </source>
</evidence>
<dbReference type="GO" id="GO:0009103">
    <property type="term" value="P:lipopolysaccharide biosynthetic process"/>
    <property type="evidence" value="ECO:0007669"/>
    <property type="project" value="TreeGrafter"/>
</dbReference>
<keyword evidence="1 2" id="KW-0808">Transferase</keyword>
<organism evidence="2 3">
    <name type="scientific">Reinekea marinisedimentorum</name>
    <dbReference type="NCBI Taxonomy" id="230495"/>
    <lineage>
        <taxon>Bacteria</taxon>
        <taxon>Pseudomonadati</taxon>
        <taxon>Pseudomonadota</taxon>
        <taxon>Gammaproteobacteria</taxon>
        <taxon>Oceanospirillales</taxon>
        <taxon>Saccharospirillaceae</taxon>
        <taxon>Reinekea</taxon>
    </lineage>
</organism>
<reference evidence="2 3" key="1">
    <citation type="submission" date="2019-03" db="EMBL/GenBank/DDBJ databases">
        <title>Genomic Encyclopedia of Archaeal and Bacterial Type Strains, Phase II (KMG-II): from individual species to whole genera.</title>
        <authorList>
            <person name="Goeker M."/>
        </authorList>
    </citation>
    <scope>NUCLEOTIDE SEQUENCE [LARGE SCALE GENOMIC DNA]</scope>
    <source>
        <strain evidence="2 3">DSM 15388</strain>
    </source>
</reference>
<dbReference type="RefSeq" id="WP_132700674.1">
    <property type="nucleotide sequence ID" value="NZ_SLZR01000004.1"/>
</dbReference>
<name>A0A4R3I711_9GAMM</name>
<dbReference type="OrthoDB" id="9807209at2"/>
<dbReference type="AlphaFoldDB" id="A0A4R3I711"/>
<protein>
    <submittedName>
        <fullName evidence="2">Glycosyl transferase family 1</fullName>
    </submittedName>
</protein>
<proteinExistence type="predicted"/>
<accession>A0A4R3I711</accession>
<keyword evidence="3" id="KW-1185">Reference proteome</keyword>
<dbReference type="Gene3D" id="3.40.50.2000">
    <property type="entry name" value="Glycogen Phosphorylase B"/>
    <property type="match status" value="1"/>
</dbReference>
<dbReference type="GO" id="GO:0016757">
    <property type="term" value="F:glycosyltransferase activity"/>
    <property type="evidence" value="ECO:0007669"/>
    <property type="project" value="TreeGrafter"/>
</dbReference>
<dbReference type="PANTHER" id="PTHR46401">
    <property type="entry name" value="GLYCOSYLTRANSFERASE WBBK-RELATED"/>
    <property type="match status" value="1"/>
</dbReference>
<comment type="caution">
    <text evidence="2">The sequence shown here is derived from an EMBL/GenBank/DDBJ whole genome shotgun (WGS) entry which is preliminary data.</text>
</comment>
<dbReference type="Pfam" id="PF13692">
    <property type="entry name" value="Glyco_trans_1_4"/>
    <property type="match status" value="1"/>
</dbReference>